<dbReference type="Proteomes" id="UP001346149">
    <property type="component" value="Unassembled WGS sequence"/>
</dbReference>
<keyword evidence="2 9" id="KW-0853">WD repeat</keyword>
<dbReference type="GO" id="GO:0050661">
    <property type="term" value="F:NADP binding"/>
    <property type="evidence" value="ECO:0007669"/>
    <property type="project" value="InterPro"/>
</dbReference>
<keyword evidence="8" id="KW-0607">Phytochrome signaling pathway</keyword>
<gene>
    <name evidence="11" type="ORF">SAY86_027251</name>
</gene>
<proteinExistence type="predicted"/>
<dbReference type="GO" id="GO:0016616">
    <property type="term" value="F:oxidoreductase activity, acting on the CH-OH group of donors, NAD or NADP as acceptor"/>
    <property type="evidence" value="ECO:0007669"/>
    <property type="project" value="UniProtKB-ARBA"/>
</dbReference>
<keyword evidence="6" id="KW-0175">Coiled coil</keyword>
<feature type="domain" description="Protein kinase" evidence="10">
    <location>
        <begin position="131"/>
        <end position="557"/>
    </location>
</feature>
<dbReference type="InterPro" id="IPR015943">
    <property type="entry name" value="WD40/YVTN_repeat-like_dom_sf"/>
</dbReference>
<dbReference type="GO" id="GO:0005634">
    <property type="term" value="C:nucleus"/>
    <property type="evidence" value="ECO:0007669"/>
    <property type="project" value="UniProtKB-SubCell"/>
</dbReference>
<dbReference type="InterPro" id="IPR044630">
    <property type="entry name" value="SPA1/2/3/4"/>
</dbReference>
<evidence type="ECO:0000256" key="3">
    <source>
        <dbReference type="ARBA" id="ARBA00022679"/>
    </source>
</evidence>
<evidence type="ECO:0000256" key="6">
    <source>
        <dbReference type="ARBA" id="ARBA00023054"/>
    </source>
</evidence>
<evidence type="ECO:0000256" key="7">
    <source>
        <dbReference type="ARBA" id="ARBA00023242"/>
    </source>
</evidence>
<evidence type="ECO:0000256" key="5">
    <source>
        <dbReference type="ARBA" id="ARBA00022786"/>
    </source>
</evidence>
<dbReference type="Pfam" id="PF03446">
    <property type="entry name" value="NAD_binding_2"/>
    <property type="match status" value="1"/>
</dbReference>
<dbReference type="GO" id="GO:0009640">
    <property type="term" value="P:photomorphogenesis"/>
    <property type="evidence" value="ECO:0007669"/>
    <property type="project" value="InterPro"/>
</dbReference>
<dbReference type="Gene3D" id="2.130.10.10">
    <property type="entry name" value="YVTN repeat-like/Quinoprotein amine dehydrogenase"/>
    <property type="match status" value="1"/>
</dbReference>
<evidence type="ECO:0000256" key="8">
    <source>
        <dbReference type="ARBA" id="ARBA00084091"/>
    </source>
</evidence>
<evidence type="ECO:0000313" key="12">
    <source>
        <dbReference type="Proteomes" id="UP001346149"/>
    </source>
</evidence>
<dbReference type="InterPro" id="IPR006115">
    <property type="entry name" value="6PGDH_NADP-bd"/>
</dbReference>
<keyword evidence="5" id="KW-0833">Ubl conjugation pathway</keyword>
<feature type="repeat" description="WD" evidence="9">
    <location>
        <begin position="790"/>
        <end position="832"/>
    </location>
</feature>
<dbReference type="PROSITE" id="PS50082">
    <property type="entry name" value="WD_REPEATS_2"/>
    <property type="match status" value="3"/>
</dbReference>
<dbReference type="FunFam" id="2.130.10.10:FF:000090">
    <property type="entry name" value="E3 ubiquitin-protein ligase RFWD2 isoform X1"/>
    <property type="match status" value="1"/>
</dbReference>
<keyword evidence="12" id="KW-1185">Reference proteome</keyword>
<comment type="subcellular location">
    <subcellularLocation>
        <location evidence="1">Nucleus</location>
    </subcellularLocation>
</comment>
<dbReference type="InterPro" id="IPR019775">
    <property type="entry name" value="WD40_repeat_CS"/>
</dbReference>
<dbReference type="InterPro" id="IPR036322">
    <property type="entry name" value="WD40_repeat_dom_sf"/>
</dbReference>
<organism evidence="11 12">
    <name type="scientific">Trapa natans</name>
    <name type="common">Water chestnut</name>
    <dbReference type="NCBI Taxonomy" id="22666"/>
    <lineage>
        <taxon>Eukaryota</taxon>
        <taxon>Viridiplantae</taxon>
        <taxon>Streptophyta</taxon>
        <taxon>Embryophyta</taxon>
        <taxon>Tracheophyta</taxon>
        <taxon>Spermatophyta</taxon>
        <taxon>Magnoliopsida</taxon>
        <taxon>eudicotyledons</taxon>
        <taxon>Gunneridae</taxon>
        <taxon>Pentapetalae</taxon>
        <taxon>rosids</taxon>
        <taxon>malvids</taxon>
        <taxon>Myrtales</taxon>
        <taxon>Lythraceae</taxon>
        <taxon>Trapa</taxon>
    </lineage>
</organism>
<dbReference type="InterPro" id="IPR020472">
    <property type="entry name" value="WD40_PAC1"/>
</dbReference>
<evidence type="ECO:0000256" key="2">
    <source>
        <dbReference type="ARBA" id="ARBA00022574"/>
    </source>
</evidence>
<dbReference type="InterPro" id="IPR000719">
    <property type="entry name" value="Prot_kinase_dom"/>
</dbReference>
<evidence type="ECO:0000256" key="4">
    <source>
        <dbReference type="ARBA" id="ARBA00022737"/>
    </source>
</evidence>
<dbReference type="GO" id="GO:0005524">
    <property type="term" value="F:ATP binding"/>
    <property type="evidence" value="ECO:0007669"/>
    <property type="project" value="InterPro"/>
</dbReference>
<name>A0AAN7KTH7_TRANT</name>
<accession>A0AAN7KTH7</accession>
<dbReference type="InterPro" id="IPR001680">
    <property type="entry name" value="WD40_rpt"/>
</dbReference>
<dbReference type="PRINTS" id="PR00320">
    <property type="entry name" value="GPROTEINBRPT"/>
</dbReference>
<protein>
    <recommendedName>
        <fullName evidence="10">Protein kinase domain-containing protein</fullName>
    </recommendedName>
</protein>
<dbReference type="SUPFAM" id="SSF51735">
    <property type="entry name" value="NAD(P)-binding Rossmann-fold domains"/>
    <property type="match status" value="1"/>
</dbReference>
<dbReference type="AlphaFoldDB" id="A0AAN7KTH7"/>
<dbReference type="SMART" id="SM00320">
    <property type="entry name" value="WD40"/>
    <property type="match status" value="7"/>
</dbReference>
<evidence type="ECO:0000256" key="1">
    <source>
        <dbReference type="ARBA" id="ARBA00004123"/>
    </source>
</evidence>
<dbReference type="PROSITE" id="PS00678">
    <property type="entry name" value="WD_REPEATS_1"/>
    <property type="match status" value="2"/>
</dbReference>
<dbReference type="InterPro" id="IPR036291">
    <property type="entry name" value="NAD(P)-bd_dom_sf"/>
</dbReference>
<dbReference type="SUPFAM" id="SSF56112">
    <property type="entry name" value="Protein kinase-like (PK-like)"/>
    <property type="match status" value="1"/>
</dbReference>
<dbReference type="GO" id="GO:0042802">
    <property type="term" value="F:identical protein binding"/>
    <property type="evidence" value="ECO:0007669"/>
    <property type="project" value="UniProtKB-ARBA"/>
</dbReference>
<keyword evidence="4" id="KW-0677">Repeat</keyword>
<dbReference type="PANTHER" id="PTHR44218">
    <property type="entry name" value="PROTEIN SPA1-RELATED 2"/>
    <property type="match status" value="1"/>
</dbReference>
<dbReference type="GO" id="GO:0004672">
    <property type="term" value="F:protein kinase activity"/>
    <property type="evidence" value="ECO:0007669"/>
    <property type="project" value="InterPro"/>
</dbReference>
<dbReference type="PANTHER" id="PTHR44218:SF15">
    <property type="entry name" value="PROTEIN SPA1-RELATED 2"/>
    <property type="match status" value="1"/>
</dbReference>
<evidence type="ECO:0000256" key="9">
    <source>
        <dbReference type="PROSITE-ProRule" id="PRU00221"/>
    </source>
</evidence>
<comment type="caution">
    <text evidence="11">The sequence shown here is derived from an EMBL/GenBank/DDBJ whole genome shotgun (WGS) entry which is preliminary data.</text>
</comment>
<sequence>MVMDGGVDEELNHLNAAQGVHLQRKESEYSLKSENGILLEPQEGVIPTEAEYPEASSHHVLGDILEAKDLNLSLSSSNGLGHPYASPHSMDVSGMVEELTVRHYDNLNMAVVGPSNSSHVMQSRLNPWQKLHTASRYAPGSTLGCRENQEKSLERGSHLDDMACKPVSEMFPQNSPINEQNEAALRLVSSENREPIDNALARGTFRTKILSKSGFSEYFIKGTLKGKGIICRGPPVDNHNVELRTWSNVKIGTSLKIASEGPPNTVGNGHIHAVTDISEMKGSLPNYDGISLRSWLDNRNREVNKVERLNMFRQIVDLVDSFHSNEVFLHELRPTFFEILPSNQVKYLGPPEQREFVESVKCRNFSNPSSLVFIKRPSEYDLSHPLSLSTKKQKFNDQINRRQWPQFPSKPPMNAGVSSVCDITPSGSRSCEYDELNKQYDYQRSNIFSKTSAFKQNPTFVNSQLEERWYQSPEELNGSPRSISSNVYSLGVLLFELLGHFDSGSARNAAMMDLLHRILPPRFLSENPKEAGFCLWLLHPDPASRPSSRNILESDVLSCLKDVNTEELTSSIEEDDAESELLSHFLISLKERKQSETSKLVENINCVESDILEIGRRQSIAKLPDHPYLLTDSSDKSFTSLDVIPLVSSVASEKDSRWSGSIDLLEAAYFSMRSRIQPIETYVSRQMDNDLLRNSENWHQPEKSNEQQNTSDQVGAFFDGLCKYARYSKFEVCGVLRNGEFSNTANVICSLSFCRDEDYFAAAGVSKKIKVFEFNGLLNESVDIHYPAVEMSNRSKLSCICWNSYIRNYLASTDYDGVVKLWDVSTGQGFAEYKEHDKRAWSVDFSPACPTKFASGSDDCSVKLWNINERNSVGTIRNIANVCSVQFSAHSSHLLAFGSADYKTYCYDIRNVRSPWCILAGHQKAVSYVRFVDSGTIVTASTDNSLKIWDLNKTSHTDLSTNACRLTLSGHTNEKNFVGLSVADGYISCGSETNEVFVYYKSLPMPITSHKFGSLDLISGKETDDGNGQFVSNVCWKGKSDMLVTANSSGCIKVLQLGKGNLACGNSASSPSDAPDPGPTSSSAAPVGAAAVVVSGIIASMWISYHGCIGDGLALSRIGLAGLAVIGQKLALNMAEKGFPVSADNHTTSEVDETLGRTHSEGQLPLSGHYSPHEFFLSMRPPRFVTILVEVGPVLRQLDNCKNI</sequence>
<dbReference type="PROSITE" id="PS50011">
    <property type="entry name" value="PROTEIN_KINASE_DOM"/>
    <property type="match status" value="1"/>
</dbReference>
<feature type="repeat" description="WD" evidence="9">
    <location>
        <begin position="919"/>
        <end position="959"/>
    </location>
</feature>
<dbReference type="PROSITE" id="PS50294">
    <property type="entry name" value="WD_REPEATS_REGION"/>
    <property type="match status" value="2"/>
</dbReference>
<feature type="repeat" description="WD" evidence="9">
    <location>
        <begin position="833"/>
        <end position="875"/>
    </location>
</feature>
<keyword evidence="3" id="KW-0808">Transferase</keyword>
<dbReference type="Gene3D" id="3.40.50.720">
    <property type="entry name" value="NAD(P)-binding Rossmann-like Domain"/>
    <property type="match status" value="1"/>
</dbReference>
<dbReference type="GO" id="GO:0009585">
    <property type="term" value="P:red, far-red light phototransduction"/>
    <property type="evidence" value="ECO:0007669"/>
    <property type="project" value="UniProtKB-KW"/>
</dbReference>
<keyword evidence="7" id="KW-0539">Nucleus</keyword>
<evidence type="ECO:0000259" key="10">
    <source>
        <dbReference type="PROSITE" id="PS50011"/>
    </source>
</evidence>
<dbReference type="EMBL" id="JAXQNO010000021">
    <property type="protein sequence ID" value="KAK4769101.1"/>
    <property type="molecule type" value="Genomic_DNA"/>
</dbReference>
<dbReference type="Pfam" id="PF00400">
    <property type="entry name" value="WD40"/>
    <property type="match status" value="3"/>
</dbReference>
<evidence type="ECO:0000313" key="11">
    <source>
        <dbReference type="EMBL" id="KAK4769101.1"/>
    </source>
</evidence>
<dbReference type="Gene3D" id="1.10.510.10">
    <property type="entry name" value="Transferase(Phosphotransferase) domain 1"/>
    <property type="match status" value="1"/>
</dbReference>
<dbReference type="SUPFAM" id="SSF50978">
    <property type="entry name" value="WD40 repeat-like"/>
    <property type="match status" value="1"/>
</dbReference>
<reference evidence="11 12" key="1">
    <citation type="journal article" date="2023" name="Hortic Res">
        <title>Pangenome of water caltrop reveals structural variations and asymmetric subgenome divergence after allopolyploidization.</title>
        <authorList>
            <person name="Zhang X."/>
            <person name="Chen Y."/>
            <person name="Wang L."/>
            <person name="Yuan Y."/>
            <person name="Fang M."/>
            <person name="Shi L."/>
            <person name="Lu R."/>
            <person name="Comes H.P."/>
            <person name="Ma Y."/>
            <person name="Chen Y."/>
            <person name="Huang G."/>
            <person name="Zhou Y."/>
            <person name="Zheng Z."/>
            <person name="Qiu Y."/>
        </authorList>
    </citation>
    <scope>NUCLEOTIDE SEQUENCE [LARGE SCALE GENOMIC DNA]</scope>
    <source>
        <strain evidence="11">F231</strain>
    </source>
</reference>
<dbReference type="InterPro" id="IPR011009">
    <property type="entry name" value="Kinase-like_dom_sf"/>
</dbReference>